<name>A0A1Q3FSL8_CULTA</name>
<feature type="compositionally biased region" description="Basic and acidic residues" evidence="1">
    <location>
        <begin position="39"/>
        <end position="51"/>
    </location>
</feature>
<dbReference type="EMBL" id="GFDL01004478">
    <property type="protein sequence ID" value="JAV30567.1"/>
    <property type="molecule type" value="Transcribed_RNA"/>
</dbReference>
<dbReference type="AlphaFoldDB" id="A0A1Q3FSL8"/>
<protein>
    <submittedName>
        <fullName evidence="2">Uncharacterized protein</fullName>
    </submittedName>
</protein>
<organism evidence="2">
    <name type="scientific">Culex tarsalis</name>
    <name type="common">Encephalitis mosquito</name>
    <dbReference type="NCBI Taxonomy" id="7177"/>
    <lineage>
        <taxon>Eukaryota</taxon>
        <taxon>Metazoa</taxon>
        <taxon>Ecdysozoa</taxon>
        <taxon>Arthropoda</taxon>
        <taxon>Hexapoda</taxon>
        <taxon>Insecta</taxon>
        <taxon>Pterygota</taxon>
        <taxon>Neoptera</taxon>
        <taxon>Endopterygota</taxon>
        <taxon>Diptera</taxon>
        <taxon>Nematocera</taxon>
        <taxon>Culicoidea</taxon>
        <taxon>Culicidae</taxon>
        <taxon>Culicinae</taxon>
        <taxon>Culicini</taxon>
        <taxon>Culex</taxon>
        <taxon>Culex</taxon>
    </lineage>
</organism>
<evidence type="ECO:0000256" key="1">
    <source>
        <dbReference type="SAM" id="MobiDB-lite"/>
    </source>
</evidence>
<feature type="compositionally biased region" description="Polar residues" evidence="1">
    <location>
        <begin position="21"/>
        <end position="31"/>
    </location>
</feature>
<sequence>MSKSPSSETTSETLSVSDESIATSVANSKNASKIAVKKLTKDEPAARERPPWRPASVAQGLVPATPKPDLRARILDMSKRLRRVNASVQTDPVHTKLMKEASTDLEQRDLVPMVDEEISTDGNLVIREIGNFILTHSVAQMTESVPTLETATQTAMPRSGVSFRKFLENGGGDGPVPKLVVDEVIPQQEEEPSKDCSSSLEELLKIDEKIKQFFNIPELDVEMAPEDQESHSSDSIKEHNTPDLLAGSSQDQSAHKTSRFLEPPTFSSWQNLDFSDEESDHYVARELPRRTTSEGNRPWADFKDLVIGNRLANMRLSPVPPRKPRAPNKKTVTWSDTQHRAVSELLQEATALVDMFDQVSMLLGPDIKLHAIPPPSQDEFQLPPPKWEPLLVKSCDLLEEKLARVRHLNFDDLDDLMQPVELRHTNNNNNNGRTQPFVDVEVTL</sequence>
<feature type="region of interest" description="Disordered" evidence="1">
    <location>
        <begin position="224"/>
        <end position="262"/>
    </location>
</feature>
<reference evidence="2" key="1">
    <citation type="submission" date="2017-01" db="EMBL/GenBank/DDBJ databases">
        <title>A deep insight into the sialotranscriptome of adult male and female Cluex tarsalis mosquitoes.</title>
        <authorList>
            <person name="Ribeiro J.M."/>
            <person name="Moreira F."/>
            <person name="Bernard K.A."/>
            <person name="Calvo E."/>
        </authorList>
    </citation>
    <scope>NUCLEOTIDE SEQUENCE</scope>
    <source>
        <strain evidence="2">Kern County</strain>
        <tissue evidence="2">Salivary glands</tissue>
    </source>
</reference>
<evidence type="ECO:0000313" key="2">
    <source>
        <dbReference type="EMBL" id="JAV30567.1"/>
    </source>
</evidence>
<feature type="region of interest" description="Disordered" evidence="1">
    <location>
        <begin position="1"/>
        <end position="63"/>
    </location>
</feature>
<accession>A0A1Q3FSL8</accession>
<proteinExistence type="predicted"/>
<feature type="compositionally biased region" description="Basic and acidic residues" evidence="1">
    <location>
        <begin position="228"/>
        <end position="241"/>
    </location>
</feature>
<feature type="compositionally biased region" description="Low complexity" evidence="1">
    <location>
        <begin position="1"/>
        <end position="20"/>
    </location>
</feature>